<evidence type="ECO:0000256" key="7">
    <source>
        <dbReference type="SAM" id="MobiDB-lite"/>
    </source>
</evidence>
<dbReference type="Proteomes" id="UP001141806">
    <property type="component" value="Unassembled WGS sequence"/>
</dbReference>
<evidence type="ECO:0000256" key="5">
    <source>
        <dbReference type="ARBA" id="ARBA00023004"/>
    </source>
</evidence>
<comment type="caution">
    <text evidence="9">The sequence shown here is derived from an EMBL/GenBank/DDBJ whole genome shotgun (WGS) entry which is preliminary data.</text>
</comment>
<feature type="compositionally biased region" description="Basic residues" evidence="7">
    <location>
        <begin position="117"/>
        <end position="126"/>
    </location>
</feature>
<evidence type="ECO:0000259" key="8">
    <source>
        <dbReference type="PROSITE" id="PS51471"/>
    </source>
</evidence>
<keyword evidence="2 6" id="KW-0479">Metal-binding</keyword>
<dbReference type="PROSITE" id="PS51471">
    <property type="entry name" value="FE2OG_OXY"/>
    <property type="match status" value="1"/>
</dbReference>
<feature type="compositionally biased region" description="Polar residues" evidence="7">
    <location>
        <begin position="157"/>
        <end position="182"/>
    </location>
</feature>
<keyword evidence="10" id="KW-1185">Reference proteome</keyword>
<dbReference type="GO" id="GO:0035513">
    <property type="term" value="P:oxidative RNA demethylation"/>
    <property type="evidence" value="ECO:0007669"/>
    <property type="project" value="TreeGrafter"/>
</dbReference>
<gene>
    <name evidence="9" type="ORF">NE237_009111</name>
</gene>
<feature type="region of interest" description="Disordered" evidence="7">
    <location>
        <begin position="96"/>
        <end position="137"/>
    </location>
</feature>
<dbReference type="GO" id="GO:0005737">
    <property type="term" value="C:cytoplasm"/>
    <property type="evidence" value="ECO:0007669"/>
    <property type="project" value="TreeGrafter"/>
</dbReference>
<evidence type="ECO:0000256" key="1">
    <source>
        <dbReference type="ARBA" id="ARBA00007879"/>
    </source>
</evidence>
<keyword evidence="3" id="KW-0223">Dioxygenase</keyword>
<evidence type="ECO:0000256" key="2">
    <source>
        <dbReference type="ARBA" id="ARBA00022723"/>
    </source>
</evidence>
<dbReference type="Gene3D" id="2.60.120.590">
    <property type="entry name" value="Alpha-ketoglutarate-dependent dioxygenase AlkB-like"/>
    <property type="match status" value="1"/>
</dbReference>
<name>A0A9Q0KXP9_9MAGN</name>
<feature type="region of interest" description="Disordered" evidence="7">
    <location>
        <begin position="271"/>
        <end position="291"/>
    </location>
</feature>
<dbReference type="GO" id="GO:0035515">
    <property type="term" value="F:oxidative RNA demethylase activity"/>
    <property type="evidence" value="ECO:0007669"/>
    <property type="project" value="TreeGrafter"/>
</dbReference>
<evidence type="ECO:0000256" key="6">
    <source>
        <dbReference type="PIRSR" id="PIRSR604574-2"/>
    </source>
</evidence>
<dbReference type="InterPro" id="IPR037151">
    <property type="entry name" value="AlkB-like_sf"/>
</dbReference>
<reference evidence="9" key="1">
    <citation type="journal article" date="2023" name="Plant J.">
        <title>The genome of the king protea, Protea cynaroides.</title>
        <authorList>
            <person name="Chang J."/>
            <person name="Duong T.A."/>
            <person name="Schoeman C."/>
            <person name="Ma X."/>
            <person name="Roodt D."/>
            <person name="Barker N."/>
            <person name="Li Z."/>
            <person name="Van de Peer Y."/>
            <person name="Mizrachi E."/>
        </authorList>
    </citation>
    <scope>NUCLEOTIDE SEQUENCE</scope>
    <source>
        <tissue evidence="9">Young leaves</tissue>
    </source>
</reference>
<dbReference type="EMBL" id="JAMYWD010000002">
    <property type="protein sequence ID" value="KAJ4978331.1"/>
    <property type="molecule type" value="Genomic_DNA"/>
</dbReference>
<evidence type="ECO:0000256" key="4">
    <source>
        <dbReference type="ARBA" id="ARBA00023002"/>
    </source>
</evidence>
<dbReference type="OrthoDB" id="6614653at2759"/>
<organism evidence="9 10">
    <name type="scientific">Protea cynaroides</name>
    <dbReference type="NCBI Taxonomy" id="273540"/>
    <lineage>
        <taxon>Eukaryota</taxon>
        <taxon>Viridiplantae</taxon>
        <taxon>Streptophyta</taxon>
        <taxon>Embryophyta</taxon>
        <taxon>Tracheophyta</taxon>
        <taxon>Spermatophyta</taxon>
        <taxon>Magnoliopsida</taxon>
        <taxon>Proteales</taxon>
        <taxon>Proteaceae</taxon>
        <taxon>Protea</taxon>
    </lineage>
</organism>
<sequence length="526" mass="58958">MHRLSFLFYLRSITAPAFRPSKPNFTPTPTPLAHYSVGRVTSRSNGRNNRGRAPGSRFNVKHDGVKDSNCRVSSNQPDEASIVDGSEDVDRFFHPTQSQHGQISLKRDANSSSKCTQSKHREKKRCTQSAIAVGSSYQQDKHISPAWCVGKDRSPNTERTCQHCTSPNRAVGNSSRQQNSLLGSADDTESHAHSSARLRSSQTPKNSQHQSYSPNLANVNQRDRPFISRAIPSPAGRTHNEQICSEKAADHLRIEHSEMLPMVVPFNIDQNKSESPFAPKPSLPAKNKEKRKELECFKRGEKLILRPGMVLLKKYISHTSQIKIIKKCQELGRGPGGFYQPHNRCGGKLCLQMMCLGKNWDSKMRSYGDRRSIDGAYPPSIPVEFKQLVEEAIRDSHAFIEQDLKLSDVEKVLPQMSPDICIVNLYTESGKLGLHQDQDESPESLRRELPVVSFSIGDSAEFLYGKNRKIKMANKVVLESGDVLIFGGDSRLIYHGVSRIIPKSAPSSLVKETNLRGRLNLTFREF</sequence>
<comment type="cofactor">
    <cofactor evidence="6">
        <name>Fe(2+)</name>
        <dbReference type="ChEBI" id="CHEBI:29033"/>
    </cofactor>
    <text evidence="6">Binds 1 Fe(2+) ion per subunit.</text>
</comment>
<keyword evidence="4" id="KW-0560">Oxidoreductase</keyword>
<feature type="compositionally biased region" description="Polar residues" evidence="7">
    <location>
        <begin position="127"/>
        <end position="137"/>
    </location>
</feature>
<dbReference type="InterPro" id="IPR027450">
    <property type="entry name" value="AlkB-like"/>
</dbReference>
<dbReference type="SUPFAM" id="SSF51197">
    <property type="entry name" value="Clavaminate synthase-like"/>
    <property type="match status" value="1"/>
</dbReference>
<feature type="binding site" evidence="6">
    <location>
        <position position="435"/>
    </location>
    <ligand>
        <name>Fe cation</name>
        <dbReference type="ChEBI" id="CHEBI:24875"/>
        <note>catalytic</note>
    </ligand>
</feature>
<dbReference type="PANTHER" id="PTHR16557">
    <property type="entry name" value="ALKYLATED DNA REPAIR PROTEIN ALKB-RELATED"/>
    <property type="match status" value="1"/>
</dbReference>
<dbReference type="InterPro" id="IPR004574">
    <property type="entry name" value="Alkb"/>
</dbReference>
<dbReference type="GO" id="GO:0035516">
    <property type="term" value="F:broad specificity oxidative DNA demethylase activity"/>
    <property type="evidence" value="ECO:0007669"/>
    <property type="project" value="TreeGrafter"/>
</dbReference>
<protein>
    <recommendedName>
        <fullName evidence="8">Fe2OG dioxygenase domain-containing protein</fullName>
    </recommendedName>
</protein>
<feature type="binding site" evidence="6">
    <location>
        <position position="495"/>
    </location>
    <ligand>
        <name>Fe cation</name>
        <dbReference type="ChEBI" id="CHEBI:24875"/>
        <note>catalytic</note>
    </ligand>
</feature>
<dbReference type="AlphaFoldDB" id="A0A9Q0KXP9"/>
<feature type="region of interest" description="Disordered" evidence="7">
    <location>
        <begin position="152"/>
        <end position="240"/>
    </location>
</feature>
<evidence type="ECO:0000313" key="10">
    <source>
        <dbReference type="Proteomes" id="UP001141806"/>
    </source>
</evidence>
<accession>A0A9Q0KXP9</accession>
<feature type="compositionally biased region" description="Basic and acidic residues" evidence="7">
    <location>
        <begin position="60"/>
        <end position="69"/>
    </location>
</feature>
<dbReference type="GO" id="GO:0008198">
    <property type="term" value="F:ferrous iron binding"/>
    <property type="evidence" value="ECO:0007669"/>
    <property type="project" value="TreeGrafter"/>
</dbReference>
<feature type="binding site" evidence="6">
    <location>
        <position position="437"/>
    </location>
    <ligand>
        <name>Fe cation</name>
        <dbReference type="ChEBI" id="CHEBI:24875"/>
        <note>catalytic</note>
    </ligand>
</feature>
<dbReference type="PANTHER" id="PTHR16557:SF2">
    <property type="entry name" value="NUCLEIC ACID DIOXYGENASE ALKBH1"/>
    <property type="match status" value="1"/>
</dbReference>
<feature type="compositionally biased region" description="Polar residues" evidence="7">
    <location>
        <begin position="202"/>
        <end position="220"/>
    </location>
</feature>
<feature type="region of interest" description="Disordered" evidence="7">
    <location>
        <begin position="21"/>
        <end position="81"/>
    </location>
</feature>
<dbReference type="Pfam" id="PF13532">
    <property type="entry name" value="2OG-FeII_Oxy_2"/>
    <property type="match status" value="1"/>
</dbReference>
<keyword evidence="5 6" id="KW-0408">Iron</keyword>
<dbReference type="InterPro" id="IPR005123">
    <property type="entry name" value="Oxoglu/Fe-dep_dioxygenase_dom"/>
</dbReference>
<evidence type="ECO:0000256" key="3">
    <source>
        <dbReference type="ARBA" id="ARBA00022964"/>
    </source>
</evidence>
<evidence type="ECO:0000313" key="9">
    <source>
        <dbReference type="EMBL" id="KAJ4978331.1"/>
    </source>
</evidence>
<proteinExistence type="inferred from homology"/>
<comment type="similarity">
    <text evidence="1">Belongs to the alkB family.</text>
</comment>
<feature type="domain" description="Fe2OG dioxygenase" evidence="8">
    <location>
        <begin position="417"/>
        <end position="526"/>
    </location>
</feature>
<feature type="compositionally biased region" description="Low complexity" evidence="7">
    <location>
        <begin position="42"/>
        <end position="57"/>
    </location>
</feature>